<feature type="region of interest" description="Disordered" evidence="1">
    <location>
        <begin position="86"/>
        <end position="149"/>
    </location>
</feature>
<evidence type="ECO:0000256" key="1">
    <source>
        <dbReference type="SAM" id="MobiDB-lite"/>
    </source>
</evidence>
<name>A0AAV7NNA1_PLEWA</name>
<reference evidence="2" key="1">
    <citation type="journal article" date="2022" name="bioRxiv">
        <title>Sequencing and chromosome-scale assembly of the giantPleurodeles waltlgenome.</title>
        <authorList>
            <person name="Brown T."/>
            <person name="Elewa A."/>
            <person name="Iarovenko S."/>
            <person name="Subramanian E."/>
            <person name="Araus A.J."/>
            <person name="Petzold A."/>
            <person name="Susuki M."/>
            <person name="Suzuki K.-i.T."/>
            <person name="Hayashi T."/>
            <person name="Toyoda A."/>
            <person name="Oliveira C."/>
            <person name="Osipova E."/>
            <person name="Leigh N.D."/>
            <person name="Simon A."/>
            <person name="Yun M.H."/>
        </authorList>
    </citation>
    <scope>NUCLEOTIDE SEQUENCE</scope>
    <source>
        <strain evidence="2">20211129_DDA</strain>
        <tissue evidence="2">Liver</tissue>
    </source>
</reference>
<keyword evidence="3" id="KW-1185">Reference proteome</keyword>
<comment type="caution">
    <text evidence="2">The sequence shown here is derived from an EMBL/GenBank/DDBJ whole genome shotgun (WGS) entry which is preliminary data.</text>
</comment>
<accession>A0AAV7NNA1</accession>
<dbReference type="Proteomes" id="UP001066276">
    <property type="component" value="Chromosome 8"/>
</dbReference>
<gene>
    <name evidence="2" type="ORF">NDU88_004351</name>
</gene>
<evidence type="ECO:0000313" key="2">
    <source>
        <dbReference type="EMBL" id="KAJ1116132.1"/>
    </source>
</evidence>
<protein>
    <submittedName>
        <fullName evidence="2">Uncharacterized protein</fullName>
    </submittedName>
</protein>
<feature type="compositionally biased region" description="Polar residues" evidence="1">
    <location>
        <begin position="90"/>
        <end position="105"/>
    </location>
</feature>
<dbReference type="EMBL" id="JANPWB010000012">
    <property type="protein sequence ID" value="KAJ1116132.1"/>
    <property type="molecule type" value="Genomic_DNA"/>
</dbReference>
<proteinExistence type="predicted"/>
<dbReference type="AlphaFoldDB" id="A0AAV7NNA1"/>
<sequence length="149" mass="16675">MCRVAAQTRGPGLRLSQKVQQLKKSAAVITSNPLDTINKLFGNVIASLRVRRRHRSTTLLISSSVAYWCPDWLLCLLQIEPPNPGDSNLDHIQQSPHPHRTSTTALCWRRSPAPLRARDALGPHTRRSPGEPLRNWAGEQYTARDPVSD</sequence>
<evidence type="ECO:0000313" key="3">
    <source>
        <dbReference type="Proteomes" id="UP001066276"/>
    </source>
</evidence>
<organism evidence="2 3">
    <name type="scientific">Pleurodeles waltl</name>
    <name type="common">Iberian ribbed newt</name>
    <dbReference type="NCBI Taxonomy" id="8319"/>
    <lineage>
        <taxon>Eukaryota</taxon>
        <taxon>Metazoa</taxon>
        <taxon>Chordata</taxon>
        <taxon>Craniata</taxon>
        <taxon>Vertebrata</taxon>
        <taxon>Euteleostomi</taxon>
        <taxon>Amphibia</taxon>
        <taxon>Batrachia</taxon>
        <taxon>Caudata</taxon>
        <taxon>Salamandroidea</taxon>
        <taxon>Salamandridae</taxon>
        <taxon>Pleurodelinae</taxon>
        <taxon>Pleurodeles</taxon>
    </lineage>
</organism>